<gene>
    <name evidence="2" type="ORF">FB388_5080</name>
</gene>
<feature type="region of interest" description="Disordered" evidence="1">
    <location>
        <begin position="150"/>
        <end position="172"/>
    </location>
</feature>
<reference evidence="2 3" key="1">
    <citation type="submission" date="2019-06" db="EMBL/GenBank/DDBJ databases">
        <title>Sequencing the genomes of 1000 actinobacteria strains.</title>
        <authorList>
            <person name="Klenk H.-P."/>
        </authorList>
    </citation>
    <scope>NUCLEOTIDE SEQUENCE [LARGE SCALE GENOMIC DNA]</scope>
    <source>
        <strain evidence="2 3">DSM 45511</strain>
    </source>
</reference>
<name>A0A543FVL1_9PSEU</name>
<dbReference type="OrthoDB" id="9874145at2"/>
<keyword evidence="3" id="KW-1185">Reference proteome</keyword>
<dbReference type="RefSeq" id="WP_142104621.1">
    <property type="nucleotide sequence ID" value="NZ_VFPH01000002.1"/>
</dbReference>
<sequence length="172" mass="17754">MNSAPEASAELTEIRYAATVSVAPGATVTGFPSAENVTPDESIESMAINGPRAHENDVRPLVVIVRPPAPRLTIEPLVDTLISQVPAAGRSDERDGDGAVLALDPSPDAGEASPVTLEEHPAVSSATDAAATSNRAIAVRDCVEIFTPGMVPLPPRRCHTGPDPHGGTPVSR</sequence>
<feature type="region of interest" description="Disordered" evidence="1">
    <location>
        <begin position="87"/>
        <end position="131"/>
    </location>
</feature>
<accession>A0A543FVL1</accession>
<proteinExistence type="predicted"/>
<dbReference type="Proteomes" id="UP000319818">
    <property type="component" value="Unassembled WGS sequence"/>
</dbReference>
<feature type="compositionally biased region" description="Low complexity" evidence="1">
    <location>
        <begin position="122"/>
        <end position="131"/>
    </location>
</feature>
<protein>
    <submittedName>
        <fullName evidence="2">Uncharacterized protein</fullName>
    </submittedName>
</protein>
<evidence type="ECO:0000256" key="1">
    <source>
        <dbReference type="SAM" id="MobiDB-lite"/>
    </source>
</evidence>
<dbReference type="EMBL" id="VFPH01000002">
    <property type="protein sequence ID" value="TQM37861.1"/>
    <property type="molecule type" value="Genomic_DNA"/>
</dbReference>
<evidence type="ECO:0000313" key="2">
    <source>
        <dbReference type="EMBL" id="TQM37861.1"/>
    </source>
</evidence>
<comment type="caution">
    <text evidence="2">The sequence shown here is derived from an EMBL/GenBank/DDBJ whole genome shotgun (WGS) entry which is preliminary data.</text>
</comment>
<organism evidence="2 3">
    <name type="scientific">Pseudonocardia cypriaca</name>
    <dbReference type="NCBI Taxonomy" id="882449"/>
    <lineage>
        <taxon>Bacteria</taxon>
        <taxon>Bacillati</taxon>
        <taxon>Actinomycetota</taxon>
        <taxon>Actinomycetes</taxon>
        <taxon>Pseudonocardiales</taxon>
        <taxon>Pseudonocardiaceae</taxon>
        <taxon>Pseudonocardia</taxon>
    </lineage>
</organism>
<dbReference type="AlphaFoldDB" id="A0A543FVL1"/>
<evidence type="ECO:0000313" key="3">
    <source>
        <dbReference type="Proteomes" id="UP000319818"/>
    </source>
</evidence>